<sequence>MVLCWQALTHYQILSKVMTPLFLIPREVVSAKQNIYYGYCGYMELDDQKEIVKYIQMGYDPGVFSVLSIIPPQKLLL</sequence>
<name>A0A2K9IZH8_9BACI</name>
<reference evidence="2" key="1">
    <citation type="submission" date="2016-11" db="EMBL/GenBank/DDBJ databases">
        <title>Complete genome sequence of Virgibacillus pantothenticus 21D, a halophilic bacterium isolated from the deep hypersaline anoxic basin Discovery in the Mediterranean Sea.</title>
        <authorList>
            <person name="Zeaiter Z."/>
            <person name="Booth J.M."/>
            <person name="Prosdocimi E.M."/>
            <person name="Mapelli F."/>
            <person name="Fusi M."/>
            <person name="Daffonchio D."/>
            <person name="Borin S."/>
            <person name="Crotti E."/>
        </authorList>
    </citation>
    <scope>NUCLEOTIDE SEQUENCE [LARGE SCALE GENOMIC DNA]</scope>
    <source>
        <strain evidence="2">21D</strain>
    </source>
</reference>
<dbReference type="AlphaFoldDB" id="A0A2K9IZH8"/>
<proteinExistence type="predicted"/>
<protein>
    <submittedName>
        <fullName evidence="1">Uncharacterized protein</fullName>
    </submittedName>
</protein>
<evidence type="ECO:0000313" key="1">
    <source>
        <dbReference type="EMBL" id="AUJ24865.1"/>
    </source>
</evidence>
<gene>
    <name evidence="1" type="ORF">A21D_01784</name>
</gene>
<evidence type="ECO:0000313" key="2">
    <source>
        <dbReference type="Proteomes" id="UP000234237"/>
    </source>
</evidence>
<dbReference type="KEGG" id="vpn:A21D_01784"/>
<accession>A0A2K9IZH8</accession>
<dbReference type="Proteomes" id="UP000234237">
    <property type="component" value="Chromosome"/>
</dbReference>
<organism evidence="1 2">
    <name type="scientific">Virgibacillus dokdonensis</name>
    <dbReference type="NCBI Taxonomy" id="302167"/>
    <lineage>
        <taxon>Bacteria</taxon>
        <taxon>Bacillati</taxon>
        <taxon>Bacillota</taxon>
        <taxon>Bacilli</taxon>
        <taxon>Bacillales</taxon>
        <taxon>Bacillaceae</taxon>
        <taxon>Virgibacillus</taxon>
    </lineage>
</organism>
<dbReference type="EMBL" id="CP018622">
    <property type="protein sequence ID" value="AUJ24865.1"/>
    <property type="molecule type" value="Genomic_DNA"/>
</dbReference>